<comment type="caution">
    <text evidence="2">The sequence shown here is derived from an EMBL/GenBank/DDBJ whole genome shotgun (WGS) entry which is preliminary data.</text>
</comment>
<feature type="domain" description="HTH arsR-type" evidence="1">
    <location>
        <begin position="11"/>
        <end position="91"/>
    </location>
</feature>
<evidence type="ECO:0000313" key="3">
    <source>
        <dbReference type="Proteomes" id="UP000776700"/>
    </source>
</evidence>
<dbReference type="InterPro" id="IPR011991">
    <property type="entry name" value="ArsR-like_HTH"/>
</dbReference>
<dbReference type="AlphaFoldDB" id="A0A921MZY6"/>
<dbReference type="CDD" id="cd00090">
    <property type="entry name" value="HTH_ARSR"/>
    <property type="match status" value="1"/>
</dbReference>
<dbReference type="Gene3D" id="1.10.10.10">
    <property type="entry name" value="Winged helix-like DNA-binding domain superfamily/Winged helix DNA-binding domain"/>
    <property type="match status" value="1"/>
</dbReference>
<dbReference type="InterPro" id="IPR036390">
    <property type="entry name" value="WH_DNA-bd_sf"/>
</dbReference>
<accession>A0A921MZY6</accession>
<dbReference type="EMBL" id="DYUB01000152">
    <property type="protein sequence ID" value="HJG96361.1"/>
    <property type="molecule type" value="Genomic_DNA"/>
</dbReference>
<dbReference type="SUPFAM" id="SSF46785">
    <property type="entry name" value="Winged helix' DNA-binding domain"/>
    <property type="match status" value="1"/>
</dbReference>
<dbReference type="GO" id="GO:0003700">
    <property type="term" value="F:DNA-binding transcription factor activity"/>
    <property type="evidence" value="ECO:0007669"/>
    <property type="project" value="InterPro"/>
</dbReference>
<sequence>MREVLILKDLECIKAIADQRRLDILKAFNDFPLSAKQLSQMLDEPHAKINYHIKTLYKVGILELVEEKVKSGIVEKYYYPKSRNIVIDNNVINLSVKDDNNEIFLSKIDYIIELFYKASKNELLEEKNIVDYYNISLTQNELIELNNTIKCKIEEIIHKKRSEGEEAQYDIVMASIPIQKKQTCNL</sequence>
<reference evidence="2" key="2">
    <citation type="submission" date="2021-09" db="EMBL/GenBank/DDBJ databases">
        <authorList>
            <person name="Gilroy R."/>
        </authorList>
    </citation>
    <scope>NUCLEOTIDE SEQUENCE</scope>
    <source>
        <strain evidence="2">1277</strain>
    </source>
</reference>
<dbReference type="Pfam" id="PF12840">
    <property type="entry name" value="HTH_20"/>
    <property type="match status" value="1"/>
</dbReference>
<evidence type="ECO:0000313" key="2">
    <source>
        <dbReference type="EMBL" id="HJG96361.1"/>
    </source>
</evidence>
<protein>
    <submittedName>
        <fullName evidence="2">Helix-turn-helix domain-containing protein</fullName>
    </submittedName>
</protein>
<dbReference type="Proteomes" id="UP000776700">
    <property type="component" value="Unassembled WGS sequence"/>
</dbReference>
<reference evidence="2" key="1">
    <citation type="journal article" date="2021" name="PeerJ">
        <title>Extensive microbial diversity within the chicken gut microbiome revealed by metagenomics and culture.</title>
        <authorList>
            <person name="Gilroy R."/>
            <person name="Ravi A."/>
            <person name="Getino M."/>
            <person name="Pursley I."/>
            <person name="Horton D.L."/>
            <person name="Alikhan N.F."/>
            <person name="Baker D."/>
            <person name="Gharbi K."/>
            <person name="Hall N."/>
            <person name="Watson M."/>
            <person name="Adriaenssens E.M."/>
            <person name="Foster-Nyarko E."/>
            <person name="Jarju S."/>
            <person name="Secka A."/>
            <person name="Antonio M."/>
            <person name="Oren A."/>
            <person name="Chaudhuri R.R."/>
            <person name="La Ragione R."/>
            <person name="Hildebrand F."/>
            <person name="Pallen M.J."/>
        </authorList>
    </citation>
    <scope>NUCLEOTIDE SEQUENCE</scope>
    <source>
        <strain evidence="2">1277</strain>
    </source>
</reference>
<evidence type="ECO:0000259" key="1">
    <source>
        <dbReference type="SMART" id="SM00418"/>
    </source>
</evidence>
<gene>
    <name evidence="2" type="ORF">K8V90_04575</name>
</gene>
<dbReference type="SMART" id="SM00418">
    <property type="entry name" value="HTH_ARSR"/>
    <property type="match status" value="1"/>
</dbReference>
<dbReference type="InterPro" id="IPR001845">
    <property type="entry name" value="HTH_ArsR_DNA-bd_dom"/>
</dbReference>
<dbReference type="InterPro" id="IPR036388">
    <property type="entry name" value="WH-like_DNA-bd_sf"/>
</dbReference>
<proteinExistence type="predicted"/>
<name>A0A921MZY6_9FIRM</name>
<organism evidence="2 3">
    <name type="scientific">Romboutsia timonensis</name>
    <dbReference type="NCBI Taxonomy" id="1776391"/>
    <lineage>
        <taxon>Bacteria</taxon>
        <taxon>Bacillati</taxon>
        <taxon>Bacillota</taxon>
        <taxon>Clostridia</taxon>
        <taxon>Peptostreptococcales</taxon>
        <taxon>Peptostreptococcaceae</taxon>
        <taxon>Romboutsia</taxon>
    </lineage>
</organism>